<gene>
    <name evidence="2" type="ORF">HMN09_01117800</name>
</gene>
<dbReference type="EMBL" id="JACAZE010000018">
    <property type="protein sequence ID" value="KAF7295753.1"/>
    <property type="molecule type" value="Genomic_DNA"/>
</dbReference>
<dbReference type="SUPFAM" id="SSF81383">
    <property type="entry name" value="F-box domain"/>
    <property type="match status" value="1"/>
</dbReference>
<dbReference type="CDD" id="cd09917">
    <property type="entry name" value="F-box_SF"/>
    <property type="match status" value="1"/>
</dbReference>
<comment type="caution">
    <text evidence="2">The sequence shown here is derived from an EMBL/GenBank/DDBJ whole genome shotgun (WGS) entry which is preliminary data.</text>
</comment>
<protein>
    <submittedName>
        <fullName evidence="2">F-box domain-containing protein</fullName>
    </submittedName>
</protein>
<feature type="domain" description="F-box" evidence="1">
    <location>
        <begin position="5"/>
        <end position="42"/>
    </location>
</feature>
<dbReference type="Pfam" id="PF12937">
    <property type="entry name" value="F-box-like"/>
    <property type="match status" value="1"/>
</dbReference>
<organism evidence="2 3">
    <name type="scientific">Mycena chlorophos</name>
    <name type="common">Agaric fungus</name>
    <name type="synonym">Agaricus chlorophos</name>
    <dbReference type="NCBI Taxonomy" id="658473"/>
    <lineage>
        <taxon>Eukaryota</taxon>
        <taxon>Fungi</taxon>
        <taxon>Dikarya</taxon>
        <taxon>Basidiomycota</taxon>
        <taxon>Agaricomycotina</taxon>
        <taxon>Agaricomycetes</taxon>
        <taxon>Agaricomycetidae</taxon>
        <taxon>Agaricales</taxon>
        <taxon>Marasmiineae</taxon>
        <taxon>Mycenaceae</taxon>
        <taxon>Mycena</taxon>
    </lineage>
</organism>
<dbReference type="OrthoDB" id="2864564at2759"/>
<sequence length="101" mass="11656">MHPLTLPPELWVEIFSEFDGRFDRTDLSAVVATCRTFAHIARPLHLTKFTFRPYGLKYDPAHPDDPEFPDELCIPAERADRERSEAHFEFWTSEAVAPLIG</sequence>
<proteinExistence type="predicted"/>
<evidence type="ECO:0000313" key="3">
    <source>
        <dbReference type="Proteomes" id="UP000613580"/>
    </source>
</evidence>
<reference evidence="2" key="1">
    <citation type="submission" date="2020-05" db="EMBL/GenBank/DDBJ databases">
        <title>Mycena genomes resolve the evolution of fungal bioluminescence.</title>
        <authorList>
            <person name="Tsai I.J."/>
        </authorList>
    </citation>
    <scope>NUCLEOTIDE SEQUENCE</scope>
    <source>
        <strain evidence="2">110903Hualien_Pintung</strain>
    </source>
</reference>
<name>A0A8H6SAA8_MYCCL</name>
<keyword evidence="3" id="KW-1185">Reference proteome</keyword>
<accession>A0A8H6SAA8</accession>
<dbReference type="InterPro" id="IPR036047">
    <property type="entry name" value="F-box-like_dom_sf"/>
</dbReference>
<evidence type="ECO:0000259" key="1">
    <source>
        <dbReference type="Pfam" id="PF12937"/>
    </source>
</evidence>
<dbReference type="AlphaFoldDB" id="A0A8H6SAA8"/>
<dbReference type="Proteomes" id="UP000613580">
    <property type="component" value="Unassembled WGS sequence"/>
</dbReference>
<dbReference type="InterPro" id="IPR001810">
    <property type="entry name" value="F-box_dom"/>
</dbReference>
<evidence type="ECO:0000313" key="2">
    <source>
        <dbReference type="EMBL" id="KAF7295753.1"/>
    </source>
</evidence>